<dbReference type="AlphaFoldDB" id="A0A0A2EPY0"/>
<gene>
    <name evidence="3" type="ORF">HQ35_04920</name>
</gene>
<dbReference type="InterPro" id="IPR008220">
    <property type="entry name" value="HAT_MetX-like"/>
</dbReference>
<evidence type="ECO:0000256" key="1">
    <source>
        <dbReference type="ARBA" id="ARBA00022679"/>
    </source>
</evidence>
<name>A0A0A2EPY0_PORCN</name>
<sequence length="319" mass="35971">MIKKIIIKDFRSEKGVNLSDIPLTYEVAGPPIGTAPIVVVNHALTGNSSVTGEQGWWNKLISDEGGIPLSHYTILSFNIPGNGYDGTESKDPESFSLRDIATLFIKGIEHLGITEVYCIIGASMGGSLTWQMAHLSPKLAQKIFPIACDYRASDWLLTQTLIQKQILANSSDPLRDARIHAMSCYRTPQSLNIRFDGKQEQQQGQEQLYDVERWLLYHGDTLKKRFKLSAYKVMTHLTYSIAVCQTASELTQIQSDIHMVSIDSDLLFTHDRAVETYNELSRLKNNVTLDTIHSIHGHDAFLMEYEQLNKIVKPHFPIH</sequence>
<dbReference type="eggNOG" id="COG2021">
    <property type="taxonomic scope" value="Bacteria"/>
</dbReference>
<dbReference type="Proteomes" id="UP000030125">
    <property type="component" value="Unassembled WGS sequence"/>
</dbReference>
<keyword evidence="1 3" id="KW-0808">Transferase</keyword>
<proteinExistence type="predicted"/>
<dbReference type="Gene3D" id="3.40.50.1820">
    <property type="entry name" value="alpha/beta hydrolase"/>
    <property type="match status" value="1"/>
</dbReference>
<dbReference type="RefSeq" id="WP_036851498.1">
    <property type="nucleotide sequence ID" value="NZ_JQJD01000033.1"/>
</dbReference>
<protein>
    <submittedName>
        <fullName evidence="3">Homoserine acetyltransferase</fullName>
    </submittedName>
</protein>
<evidence type="ECO:0000313" key="4">
    <source>
        <dbReference type="Proteomes" id="UP000030125"/>
    </source>
</evidence>
<dbReference type="InterPro" id="IPR000073">
    <property type="entry name" value="AB_hydrolase_1"/>
</dbReference>
<evidence type="ECO:0000313" key="3">
    <source>
        <dbReference type="EMBL" id="KGN80973.1"/>
    </source>
</evidence>
<reference evidence="3 4" key="1">
    <citation type="submission" date="2014-08" db="EMBL/GenBank/DDBJ databases">
        <title>Porphyromonas cangingivalis strain:COT-109_OH1386 Genome sequencing.</title>
        <authorList>
            <person name="Wallis C."/>
            <person name="Deusch O."/>
            <person name="O'Flynn C."/>
            <person name="Davis I."/>
            <person name="Jospin G."/>
            <person name="Darling A.E."/>
            <person name="Coil D.A."/>
            <person name="Alexiev A."/>
            <person name="Horsfall A."/>
            <person name="Kirkwood N."/>
            <person name="Harris S."/>
            <person name="Eisen J.A."/>
        </authorList>
    </citation>
    <scope>NUCLEOTIDE SEQUENCE [LARGE SCALE GENOMIC DNA]</scope>
    <source>
        <strain evidence="4">COT-109 OH1386</strain>
    </source>
</reference>
<dbReference type="GO" id="GO:0009086">
    <property type="term" value="P:methionine biosynthetic process"/>
    <property type="evidence" value="ECO:0007669"/>
    <property type="project" value="TreeGrafter"/>
</dbReference>
<comment type="caution">
    <text evidence="3">The sequence shown here is derived from an EMBL/GenBank/DDBJ whole genome shotgun (WGS) entry which is preliminary data.</text>
</comment>
<organism evidence="3 4">
    <name type="scientific">Porphyromonas cangingivalis</name>
    <dbReference type="NCBI Taxonomy" id="36874"/>
    <lineage>
        <taxon>Bacteria</taxon>
        <taxon>Pseudomonadati</taxon>
        <taxon>Bacteroidota</taxon>
        <taxon>Bacteroidia</taxon>
        <taxon>Bacteroidales</taxon>
        <taxon>Porphyromonadaceae</taxon>
        <taxon>Porphyromonas</taxon>
    </lineage>
</organism>
<evidence type="ECO:0000259" key="2">
    <source>
        <dbReference type="Pfam" id="PF00561"/>
    </source>
</evidence>
<feature type="domain" description="AB hydrolase-1" evidence="2">
    <location>
        <begin position="36"/>
        <end position="143"/>
    </location>
</feature>
<accession>A0A0A2EPY0</accession>
<dbReference type="SUPFAM" id="SSF53474">
    <property type="entry name" value="alpha/beta-Hydrolases"/>
    <property type="match status" value="1"/>
</dbReference>
<dbReference type="EMBL" id="JQJD01000033">
    <property type="protein sequence ID" value="KGN80973.1"/>
    <property type="molecule type" value="Genomic_DNA"/>
</dbReference>
<dbReference type="OrthoDB" id="9800754at2"/>
<dbReference type="InterPro" id="IPR029058">
    <property type="entry name" value="AB_hydrolase_fold"/>
</dbReference>
<dbReference type="STRING" id="36874.HQ34_03805"/>
<dbReference type="GO" id="GO:0009092">
    <property type="term" value="P:homoserine metabolic process"/>
    <property type="evidence" value="ECO:0007669"/>
    <property type="project" value="TreeGrafter"/>
</dbReference>
<dbReference type="PANTHER" id="PTHR32268">
    <property type="entry name" value="HOMOSERINE O-ACETYLTRANSFERASE"/>
    <property type="match status" value="1"/>
</dbReference>
<keyword evidence="4" id="KW-1185">Reference proteome</keyword>
<dbReference type="Pfam" id="PF00561">
    <property type="entry name" value="Abhydrolase_1"/>
    <property type="match status" value="1"/>
</dbReference>
<dbReference type="GO" id="GO:0004414">
    <property type="term" value="F:homoserine O-acetyltransferase activity"/>
    <property type="evidence" value="ECO:0007669"/>
    <property type="project" value="TreeGrafter"/>
</dbReference>
<dbReference type="PANTHER" id="PTHR32268:SF11">
    <property type="entry name" value="HOMOSERINE O-ACETYLTRANSFERASE"/>
    <property type="match status" value="1"/>
</dbReference>